<proteinExistence type="predicted"/>
<dbReference type="Proteomes" id="UP000838756">
    <property type="component" value="Unassembled WGS sequence"/>
</dbReference>
<evidence type="ECO:0000313" key="2">
    <source>
        <dbReference type="Proteomes" id="UP000838756"/>
    </source>
</evidence>
<organism evidence="1 2">
    <name type="scientific">Pararge aegeria aegeria</name>
    <dbReference type="NCBI Taxonomy" id="348720"/>
    <lineage>
        <taxon>Eukaryota</taxon>
        <taxon>Metazoa</taxon>
        <taxon>Ecdysozoa</taxon>
        <taxon>Arthropoda</taxon>
        <taxon>Hexapoda</taxon>
        <taxon>Insecta</taxon>
        <taxon>Pterygota</taxon>
        <taxon>Neoptera</taxon>
        <taxon>Endopterygota</taxon>
        <taxon>Lepidoptera</taxon>
        <taxon>Glossata</taxon>
        <taxon>Ditrysia</taxon>
        <taxon>Papilionoidea</taxon>
        <taxon>Nymphalidae</taxon>
        <taxon>Satyrinae</taxon>
        <taxon>Satyrini</taxon>
        <taxon>Parargina</taxon>
        <taxon>Pararge</taxon>
    </lineage>
</organism>
<accession>A0A8S4RGF1</accession>
<reference evidence="1" key="1">
    <citation type="submission" date="2022-03" db="EMBL/GenBank/DDBJ databases">
        <authorList>
            <person name="Lindestad O."/>
        </authorList>
    </citation>
    <scope>NUCLEOTIDE SEQUENCE</scope>
</reference>
<name>A0A8S4RGF1_9NEOP</name>
<evidence type="ECO:0000313" key="1">
    <source>
        <dbReference type="EMBL" id="CAH2235214.1"/>
    </source>
</evidence>
<comment type="caution">
    <text evidence="1">The sequence shown here is derived from an EMBL/GenBank/DDBJ whole genome shotgun (WGS) entry which is preliminary data.</text>
</comment>
<dbReference type="EMBL" id="CAKXAJ010025115">
    <property type="protein sequence ID" value="CAH2235214.1"/>
    <property type="molecule type" value="Genomic_DNA"/>
</dbReference>
<protein>
    <submittedName>
        <fullName evidence="1">Jg10466 protein</fullName>
    </submittedName>
</protein>
<sequence>MHINFSIQTNSEGEIFKDQGPGIREDRVMWDCYPLKPPRHMFVRLRDLRRTHRCLPRTTHVELVPGENIPPTSFASLWSTSKLLSYPGKLMLNKRQEPHPVRHDPMSLHPRLLIRWNWAMIAYANPIEDKIPTRA</sequence>
<gene>
    <name evidence="1" type="primary">jg10466</name>
    <name evidence="1" type="ORF">PAEG_LOCUS12886</name>
</gene>
<keyword evidence="2" id="KW-1185">Reference proteome</keyword>
<dbReference type="AlphaFoldDB" id="A0A8S4RGF1"/>